<evidence type="ECO:0000313" key="2">
    <source>
        <dbReference type="Proteomes" id="UP000199087"/>
    </source>
</evidence>
<keyword evidence="2" id="KW-1185">Reference proteome</keyword>
<accession>A0A0U1P366</accession>
<proteinExistence type="predicted"/>
<sequence length="210" mass="24998">MIKLELSKLQSEFYCMELYRVIFNYREYEVIKFESPDFIIWKKNVEKVGIEATTPSNEDQNLLKNIANNGSREKLGDKYSYEKYKRDGKIYSDGVLIQSSSSRDIHDIILKGIEKKFIKLNKNYTLFNKNILCCTPISVFLNNEDDHNYFIEGLNKIKSKYKIIFDEVIVIMYDRVVRYSLNEERNYIFENDMDLSKELIREVIDLISKD</sequence>
<gene>
    <name evidence="1" type="ORF">BN000_04630</name>
</gene>
<dbReference type="STRING" id="1499688.BN000_04630"/>
<reference evidence="2" key="1">
    <citation type="submission" date="2015-05" db="EMBL/GenBank/DDBJ databases">
        <authorList>
            <person name="Urmite Genomes"/>
        </authorList>
    </citation>
    <scope>NUCLEOTIDE SEQUENCE [LARGE SCALE GENOMIC DNA]</scope>
    <source>
        <strain evidence="2">LF1</strain>
    </source>
</reference>
<dbReference type="Proteomes" id="UP000199087">
    <property type="component" value="Unassembled WGS sequence"/>
</dbReference>
<dbReference type="EMBL" id="CVRB01000005">
    <property type="protein sequence ID" value="CRK84588.1"/>
    <property type="molecule type" value="Genomic_DNA"/>
</dbReference>
<name>A0A0U1P366_9BACI</name>
<evidence type="ECO:0000313" key="1">
    <source>
        <dbReference type="EMBL" id="CRK84588.1"/>
    </source>
</evidence>
<organism evidence="1 2">
    <name type="scientific">Neobacillus massiliamazoniensis</name>
    <dbReference type="NCBI Taxonomy" id="1499688"/>
    <lineage>
        <taxon>Bacteria</taxon>
        <taxon>Bacillati</taxon>
        <taxon>Bacillota</taxon>
        <taxon>Bacilli</taxon>
        <taxon>Bacillales</taxon>
        <taxon>Bacillaceae</taxon>
        <taxon>Neobacillus</taxon>
    </lineage>
</organism>
<dbReference type="AlphaFoldDB" id="A0A0U1P366"/>
<protein>
    <submittedName>
        <fullName evidence="1">Uncharacterized protein</fullName>
    </submittedName>
</protein>